<dbReference type="SUPFAM" id="SSF52402">
    <property type="entry name" value="Adenine nucleotide alpha hydrolases-like"/>
    <property type="match status" value="1"/>
</dbReference>
<proteinExistence type="predicted"/>
<name>A0A4P9Y8M2_9FUNG</name>
<dbReference type="Pfam" id="PF00582">
    <property type="entry name" value="Usp"/>
    <property type="match status" value="1"/>
</dbReference>
<reference evidence="4" key="1">
    <citation type="journal article" date="2018" name="Nat. Microbiol.">
        <title>Leveraging single-cell genomics to expand the fungal tree of life.</title>
        <authorList>
            <person name="Ahrendt S.R."/>
            <person name="Quandt C.A."/>
            <person name="Ciobanu D."/>
            <person name="Clum A."/>
            <person name="Salamov A."/>
            <person name="Andreopoulos B."/>
            <person name="Cheng J.F."/>
            <person name="Woyke T."/>
            <person name="Pelin A."/>
            <person name="Henrissat B."/>
            <person name="Reynolds N.K."/>
            <person name="Benny G.L."/>
            <person name="Smith M.E."/>
            <person name="James T.Y."/>
            <person name="Grigoriev I.V."/>
        </authorList>
    </citation>
    <scope>NUCLEOTIDE SEQUENCE [LARGE SCALE GENOMIC DNA]</scope>
</reference>
<dbReference type="AlphaFoldDB" id="A0A4P9Y8M2"/>
<dbReference type="EMBL" id="KZ987737">
    <property type="protein sequence ID" value="RKP15375.1"/>
    <property type="molecule type" value="Genomic_DNA"/>
</dbReference>
<dbReference type="InterPro" id="IPR014729">
    <property type="entry name" value="Rossmann-like_a/b/a_fold"/>
</dbReference>
<organism evidence="3 4">
    <name type="scientific">Piptocephalis cylindrospora</name>
    <dbReference type="NCBI Taxonomy" id="1907219"/>
    <lineage>
        <taxon>Eukaryota</taxon>
        <taxon>Fungi</taxon>
        <taxon>Fungi incertae sedis</taxon>
        <taxon>Zoopagomycota</taxon>
        <taxon>Zoopagomycotina</taxon>
        <taxon>Zoopagomycetes</taxon>
        <taxon>Zoopagales</taxon>
        <taxon>Piptocephalidaceae</taxon>
        <taxon>Piptocephalis</taxon>
    </lineage>
</organism>
<dbReference type="Gene3D" id="3.40.50.620">
    <property type="entry name" value="HUPs"/>
    <property type="match status" value="1"/>
</dbReference>
<keyword evidence="4" id="KW-1185">Reference proteome</keyword>
<evidence type="ECO:0000313" key="4">
    <source>
        <dbReference type="Proteomes" id="UP000267251"/>
    </source>
</evidence>
<protein>
    <recommendedName>
        <fullName evidence="2">UspA domain-containing protein</fullName>
    </recommendedName>
</protein>
<evidence type="ECO:0000259" key="2">
    <source>
        <dbReference type="Pfam" id="PF00582"/>
    </source>
</evidence>
<evidence type="ECO:0000313" key="3">
    <source>
        <dbReference type="EMBL" id="RKP15375.1"/>
    </source>
</evidence>
<accession>A0A4P9Y8M2</accession>
<feature type="region of interest" description="Disordered" evidence="1">
    <location>
        <begin position="61"/>
        <end position="90"/>
    </location>
</feature>
<dbReference type="OrthoDB" id="843225at2759"/>
<dbReference type="Proteomes" id="UP000267251">
    <property type="component" value="Unassembled WGS sequence"/>
</dbReference>
<dbReference type="InterPro" id="IPR006016">
    <property type="entry name" value="UspA"/>
</dbReference>
<gene>
    <name evidence="3" type="ORF">BJ684DRAFT_18307</name>
</gene>
<feature type="domain" description="UspA" evidence="2">
    <location>
        <begin position="127"/>
        <end position="180"/>
    </location>
</feature>
<evidence type="ECO:0000256" key="1">
    <source>
        <dbReference type="SAM" id="MobiDB-lite"/>
    </source>
</evidence>
<sequence length="194" mass="21104">MPNRANVAGSSSTEPLRTVAITINTDPHARMVADWGINEVLRPGRDFAVLLYCSDRASRRHHHTSEGARGIGQGMVDDEPGARMPSLEESEELQDQGLLDVYGARCDQLGIPFKTILLRTDVPGAGGGGDVKHLLKKSLEEVNADVVVLGAGKRSRLGEVFFGSTSRWLTHHLQKPVVLISIPDKVIGKNHENQ</sequence>